<dbReference type="STRING" id="157733.AB986_01285"/>
<evidence type="ECO:0000313" key="3">
    <source>
        <dbReference type="Proteomes" id="UP000035996"/>
    </source>
</evidence>
<dbReference type="Proteomes" id="UP000035996">
    <property type="component" value="Unassembled WGS sequence"/>
</dbReference>
<keyword evidence="1" id="KW-0472">Membrane</keyword>
<dbReference type="EMBL" id="LELK01000001">
    <property type="protein sequence ID" value="KMM37991.1"/>
    <property type="molecule type" value="Genomic_DNA"/>
</dbReference>
<reference evidence="2" key="1">
    <citation type="submission" date="2015-06" db="EMBL/GenBank/DDBJ databases">
        <authorList>
            <person name="Liu B."/>
            <person name="Wang J."/>
            <person name="Zhu Y."/>
            <person name="Liu G."/>
            <person name="Chen Q."/>
            <person name="Zheng C."/>
            <person name="Che J."/>
            <person name="Ge C."/>
            <person name="Shi H."/>
            <person name="Pan Z."/>
            <person name="Liu X."/>
        </authorList>
    </citation>
    <scope>NUCLEOTIDE SEQUENCE [LARGE SCALE GENOMIC DNA]</scope>
    <source>
        <strain evidence="2">DSM 16346</strain>
    </source>
</reference>
<feature type="transmembrane region" description="Helical" evidence="1">
    <location>
        <begin position="93"/>
        <end position="115"/>
    </location>
</feature>
<dbReference type="OrthoDB" id="2412131at2"/>
<evidence type="ECO:0000256" key="1">
    <source>
        <dbReference type="SAM" id="Phobius"/>
    </source>
</evidence>
<dbReference type="AlphaFoldDB" id="A0A0J6CP23"/>
<evidence type="ECO:0000313" key="2">
    <source>
        <dbReference type="EMBL" id="KMM37991.1"/>
    </source>
</evidence>
<feature type="transmembrane region" description="Helical" evidence="1">
    <location>
        <begin position="162"/>
        <end position="183"/>
    </location>
</feature>
<feature type="transmembrane region" description="Helical" evidence="1">
    <location>
        <begin position="51"/>
        <end position="72"/>
    </location>
</feature>
<accession>A0A0J6CP23</accession>
<keyword evidence="1" id="KW-0812">Transmembrane</keyword>
<comment type="caution">
    <text evidence="2">The sequence shown here is derived from an EMBL/GenBank/DDBJ whole genome shotgun (WGS) entry which is preliminary data.</text>
</comment>
<dbReference type="RefSeq" id="WP_048309075.1">
    <property type="nucleotide sequence ID" value="NZ_CP119526.1"/>
</dbReference>
<name>A0A0J6CP23_9BACL</name>
<keyword evidence="3" id="KW-1185">Reference proteome</keyword>
<organism evidence="2 3">
    <name type="scientific">Guptibacillus hwajinpoensis</name>
    <dbReference type="NCBI Taxonomy" id="208199"/>
    <lineage>
        <taxon>Bacteria</taxon>
        <taxon>Bacillati</taxon>
        <taxon>Bacillota</taxon>
        <taxon>Bacilli</taxon>
        <taxon>Bacillales</taxon>
        <taxon>Guptibacillaceae</taxon>
        <taxon>Guptibacillus</taxon>
    </lineage>
</organism>
<sequence>MNFGKYLTLELRRNVLSIPLFLAIGLSLVIGGGIVYSIYEMDGPFRPENVTALYSMIATVALGVYCAKLVIIDLHYGTIYLLFTSARDRLKFLISRVIVIMAVSVMFGIGCGALVYVNHFLNDQAFSWGDVGSSVFHYVLFGVFFTLFFLVISMFYQKTMNLFVLSIVTILVLPSILGIILQVDAVPAFIKDFVTYLPLYSLPNDLPFLELESLDMVVVTTVSLSLFAFAYYRLPKTDY</sequence>
<protein>
    <submittedName>
        <fullName evidence="2">Uncharacterized protein</fullName>
    </submittedName>
</protein>
<feature type="transmembrane region" description="Helical" evidence="1">
    <location>
        <begin position="20"/>
        <end position="39"/>
    </location>
</feature>
<gene>
    <name evidence="2" type="ORF">AB986_01285</name>
</gene>
<feature type="transmembrane region" description="Helical" evidence="1">
    <location>
        <begin position="135"/>
        <end position="155"/>
    </location>
</feature>
<proteinExistence type="predicted"/>
<feature type="transmembrane region" description="Helical" evidence="1">
    <location>
        <begin position="216"/>
        <end position="234"/>
    </location>
</feature>
<keyword evidence="1" id="KW-1133">Transmembrane helix</keyword>